<proteinExistence type="predicted"/>
<reference evidence="2 3" key="1">
    <citation type="submission" date="2019-07" db="EMBL/GenBank/DDBJ databases">
        <title>Whole genome shotgun sequence of Pseudoalteromonas espejiana NBRC 102222.</title>
        <authorList>
            <person name="Hosoyama A."/>
            <person name="Uohara A."/>
            <person name="Ohji S."/>
            <person name="Ichikawa N."/>
        </authorList>
    </citation>
    <scope>NUCLEOTIDE SEQUENCE [LARGE SCALE GENOMIC DNA]</scope>
    <source>
        <strain evidence="2 3">NBRC 102222</strain>
    </source>
</reference>
<sequence length="382" mass="42304">MIKVLLATSLIASSFAALSSPLTVEEQRINKAKTAMPKVLNAFSSQITTFEQQFKSLNNFNDAKKLVKSYSFELWQSAKQRIIKTNNYDDRELYWARLLSSKVIRSTSPNFSPSAAQLNTLLSMLEEGSRGRTDLAFSSGSNKKIILTGFDPFLLDKNINQSNPSGVAALLLDGQIINYNDVSAEINTVMVPVRYEDFDQGIIESLLAPYYALNNVDMVVTVSMGRTEFDLEHFPGKRRSVTAPDNANIVYGGTQTSPVIPKLNGRPLPGNEFVKFSLPLSYMQNAKGPYKVIDNREVTTLDQTFKAPSYGALKNSVAVNGGGGGYLSNEISYRSIRLRDELNSSIPTGHIHTPRIQQFEPETEAKIVKQIKAMLEQSLVAL</sequence>
<name>A0A510XZ98_9GAMM</name>
<dbReference type="Proteomes" id="UP000321419">
    <property type="component" value="Unassembled WGS sequence"/>
</dbReference>
<accession>A0A510XZ98</accession>
<dbReference type="SUPFAM" id="SSF53182">
    <property type="entry name" value="Pyrrolidone carboxyl peptidase (pyroglutamate aminopeptidase)"/>
    <property type="match status" value="1"/>
</dbReference>
<dbReference type="RefSeq" id="WP_089348588.1">
    <property type="nucleotide sequence ID" value="NZ_BJUM01000038.1"/>
</dbReference>
<evidence type="ECO:0000256" key="1">
    <source>
        <dbReference type="SAM" id="SignalP"/>
    </source>
</evidence>
<dbReference type="AlphaFoldDB" id="A0A510XZ98"/>
<gene>
    <name evidence="2" type="ORF">PES01_32400</name>
</gene>
<evidence type="ECO:0000313" key="2">
    <source>
        <dbReference type="EMBL" id="GEK56395.1"/>
    </source>
</evidence>
<protein>
    <recommendedName>
        <fullName evidence="4">Pyrrolidone-carboxylate peptidase</fullName>
    </recommendedName>
</protein>
<keyword evidence="1" id="KW-0732">Signal</keyword>
<dbReference type="OrthoDB" id="4555199at2"/>
<feature type="signal peptide" evidence="1">
    <location>
        <begin position="1"/>
        <end position="19"/>
    </location>
</feature>
<comment type="caution">
    <text evidence="2">The sequence shown here is derived from an EMBL/GenBank/DDBJ whole genome shotgun (WGS) entry which is preliminary data.</text>
</comment>
<organism evidence="2 3">
    <name type="scientific">Pseudoalteromonas espejiana</name>
    <dbReference type="NCBI Taxonomy" id="28107"/>
    <lineage>
        <taxon>Bacteria</taxon>
        <taxon>Pseudomonadati</taxon>
        <taxon>Pseudomonadota</taxon>
        <taxon>Gammaproteobacteria</taxon>
        <taxon>Alteromonadales</taxon>
        <taxon>Pseudoalteromonadaceae</taxon>
        <taxon>Pseudoalteromonas</taxon>
    </lineage>
</organism>
<dbReference type="EMBL" id="BJUM01000038">
    <property type="protein sequence ID" value="GEK56395.1"/>
    <property type="molecule type" value="Genomic_DNA"/>
</dbReference>
<keyword evidence="3" id="KW-1185">Reference proteome</keyword>
<dbReference type="InterPro" id="IPR036440">
    <property type="entry name" value="Peptidase_C15-like_sf"/>
</dbReference>
<evidence type="ECO:0000313" key="3">
    <source>
        <dbReference type="Proteomes" id="UP000321419"/>
    </source>
</evidence>
<evidence type="ECO:0008006" key="4">
    <source>
        <dbReference type="Google" id="ProtNLM"/>
    </source>
</evidence>
<dbReference type="Gene3D" id="3.40.630.20">
    <property type="entry name" value="Peptidase C15, pyroglutamyl peptidase I-like"/>
    <property type="match status" value="1"/>
</dbReference>
<feature type="chain" id="PRO_5022021436" description="Pyrrolidone-carboxylate peptidase" evidence="1">
    <location>
        <begin position="20"/>
        <end position="382"/>
    </location>
</feature>